<sequence length="244" mass="29339">MPILLYDSTFDGLLCAIAKAFKYNYEDITIKDKSLSQLSLIDKVMDIKTDPILSKKMYERIASLWGSLTIENIYKAYLYPETETLIFKYLYLLTKEKAPPLETLSHVELTLLDKRIQCVSRDIHRWYGFLRFKEVKPNTFYAYYEPKFDLTNLIIPHFISRFPNQNLVIHDTLRSYAALYNQVEIVYHRLEKLNLDLLSSYENNYQEMWKEYLHHLTIKERINPKRQMAFMPKKYWPFISEMKN</sequence>
<name>A0A1T4ZSA0_9FIRM</name>
<organism evidence="2 3">
    <name type="scientific">Acetoanaerobium noterae</name>
    <dbReference type="NCBI Taxonomy" id="745369"/>
    <lineage>
        <taxon>Bacteria</taxon>
        <taxon>Bacillati</taxon>
        <taxon>Bacillota</taxon>
        <taxon>Clostridia</taxon>
        <taxon>Peptostreptococcales</taxon>
        <taxon>Filifactoraceae</taxon>
        <taxon>Acetoanaerobium</taxon>
    </lineage>
</organism>
<dbReference type="AlphaFoldDB" id="A0A1T4ZSA0"/>
<gene>
    <name evidence="2" type="ORF">SAMN02745120_0324</name>
</gene>
<dbReference type="RefSeq" id="WP_079588322.1">
    <property type="nucleotide sequence ID" value="NZ_FUYN01000001.1"/>
</dbReference>
<evidence type="ECO:0000313" key="3">
    <source>
        <dbReference type="Proteomes" id="UP000243406"/>
    </source>
</evidence>
<dbReference type="Proteomes" id="UP000243406">
    <property type="component" value="Unassembled WGS sequence"/>
</dbReference>
<proteinExistence type="predicted"/>
<keyword evidence="3" id="KW-1185">Reference proteome</keyword>
<dbReference type="EMBL" id="FUYN01000001">
    <property type="protein sequence ID" value="SKB25558.1"/>
    <property type="molecule type" value="Genomic_DNA"/>
</dbReference>
<feature type="domain" description="DUF4130" evidence="1">
    <location>
        <begin position="81"/>
        <end position="241"/>
    </location>
</feature>
<evidence type="ECO:0000313" key="2">
    <source>
        <dbReference type="EMBL" id="SKB25558.1"/>
    </source>
</evidence>
<dbReference type="OrthoDB" id="5290748at2"/>
<evidence type="ECO:0000259" key="1">
    <source>
        <dbReference type="Pfam" id="PF13566"/>
    </source>
</evidence>
<dbReference type="InterPro" id="IPR023875">
    <property type="entry name" value="DNA_repair_put"/>
</dbReference>
<reference evidence="3" key="1">
    <citation type="submission" date="2017-02" db="EMBL/GenBank/DDBJ databases">
        <authorList>
            <person name="Varghese N."/>
            <person name="Submissions S."/>
        </authorList>
    </citation>
    <scope>NUCLEOTIDE SEQUENCE [LARGE SCALE GENOMIC DNA]</scope>
    <source>
        <strain evidence="3">ATCC 35199</strain>
    </source>
</reference>
<dbReference type="Pfam" id="PF13566">
    <property type="entry name" value="DUF4130"/>
    <property type="match status" value="1"/>
</dbReference>
<dbReference type="NCBIfam" id="TIGR03915">
    <property type="entry name" value="SAM_7_link_chp"/>
    <property type="match status" value="1"/>
</dbReference>
<dbReference type="InterPro" id="IPR025404">
    <property type="entry name" value="DUF4130"/>
</dbReference>
<accession>A0A1T4ZSA0</accession>
<protein>
    <submittedName>
        <fullName evidence="2">Probable DNA metabolism protein</fullName>
    </submittedName>
</protein>